<protein>
    <submittedName>
        <fullName evidence="1">LytC</fullName>
    </submittedName>
</protein>
<reference evidence="1 2" key="1">
    <citation type="journal article" date="2013" name="ISME J.">
        <title>A metabolic model for members of the genus Tetrasphaera involved in enhanced biological phosphorus removal.</title>
        <authorList>
            <person name="Kristiansen R."/>
            <person name="Nguyen H.T.T."/>
            <person name="Saunders A.M."/>
            <person name="Nielsen J.L."/>
            <person name="Wimmer R."/>
            <person name="Le V.Q."/>
            <person name="McIlroy S.J."/>
            <person name="Petrovski S."/>
            <person name="Seviour R.J."/>
            <person name="Calteau A."/>
            <person name="Nielsen K.L."/>
            <person name="Nielsen P.H."/>
        </authorList>
    </citation>
    <scope>NUCLEOTIDE SEQUENCE [LARGE SCALE GENOMIC DNA]</scope>
    <source>
        <strain evidence="1 2">Ben 74</strain>
    </source>
</reference>
<dbReference type="PANTHER" id="PTHR30032:SF4">
    <property type="entry name" value="AMIDASE ENHANCER"/>
    <property type="match status" value="1"/>
</dbReference>
<dbReference type="PANTHER" id="PTHR30032">
    <property type="entry name" value="N-ACETYLMURAMOYL-L-ALANINE AMIDASE-RELATED"/>
    <property type="match status" value="1"/>
</dbReference>
<evidence type="ECO:0000313" key="2">
    <source>
        <dbReference type="Proteomes" id="UP000035720"/>
    </source>
</evidence>
<dbReference type="InterPro" id="IPR007253">
    <property type="entry name" value="Cell_wall-bd_2"/>
</dbReference>
<proteinExistence type="predicted"/>
<dbReference type="Gene3D" id="3.40.50.12090">
    <property type="match status" value="1"/>
</dbReference>
<gene>
    <name evidence="1" type="ORF">BN13_670001</name>
</gene>
<accession>A0A077MA79</accession>
<dbReference type="AlphaFoldDB" id="A0A077MA79"/>
<dbReference type="Proteomes" id="UP000035720">
    <property type="component" value="Unassembled WGS sequence"/>
</dbReference>
<name>A0A077MA79_9MICO</name>
<dbReference type="Pfam" id="PF04122">
    <property type="entry name" value="CW_binding_2"/>
    <property type="match status" value="2"/>
</dbReference>
<keyword evidence="2" id="KW-1185">Reference proteome</keyword>
<sequence length="187" mass="18970">MSAATFAPGPNRVFVASGLTFPDALSGAPAAGAQGGPVLLTRPDWLPSTIGTELQRLRANEVVVLGGSATVGTGVEGQLGTYAGAVTRWSGSDRFATSAAISKAAFPNGADAVFISSGRVFPDALSAAPIAGMKKAPLLLLDTNSIPAVIDAELRRLNPNSITVVGGRATVTDEVFGVLSDYLRSAD</sequence>
<dbReference type="InterPro" id="IPR051922">
    <property type="entry name" value="Bact_Sporulation_Assoc"/>
</dbReference>
<organism evidence="1 2">
    <name type="scientific">Nostocoides jenkinsii Ben 74</name>
    <dbReference type="NCBI Taxonomy" id="1193518"/>
    <lineage>
        <taxon>Bacteria</taxon>
        <taxon>Bacillati</taxon>
        <taxon>Actinomycetota</taxon>
        <taxon>Actinomycetes</taxon>
        <taxon>Micrococcales</taxon>
        <taxon>Intrasporangiaceae</taxon>
        <taxon>Nostocoides</taxon>
    </lineage>
</organism>
<comment type="caution">
    <text evidence="1">The sequence shown here is derived from an EMBL/GenBank/DDBJ whole genome shotgun (WGS) entry which is preliminary data.</text>
</comment>
<dbReference type="GO" id="GO:0030288">
    <property type="term" value="C:outer membrane-bounded periplasmic space"/>
    <property type="evidence" value="ECO:0007669"/>
    <property type="project" value="TreeGrafter"/>
</dbReference>
<dbReference type="EMBL" id="CAJC01000180">
    <property type="protein sequence ID" value="CCI54271.1"/>
    <property type="molecule type" value="Genomic_DNA"/>
</dbReference>
<evidence type="ECO:0000313" key="1">
    <source>
        <dbReference type="EMBL" id="CCI54271.1"/>
    </source>
</evidence>